<protein>
    <recommendedName>
        <fullName evidence="5">Transmembrane protein</fullName>
    </recommendedName>
</protein>
<feature type="transmembrane region" description="Helical" evidence="2">
    <location>
        <begin position="15"/>
        <end position="38"/>
    </location>
</feature>
<reference evidence="3" key="2">
    <citation type="submission" date="2023-05" db="EMBL/GenBank/DDBJ databases">
        <authorList>
            <consortium name="Lawrence Berkeley National Laboratory"/>
            <person name="Steindorff A."/>
            <person name="Hensen N."/>
            <person name="Bonometti L."/>
            <person name="Westerberg I."/>
            <person name="Brannstrom I.O."/>
            <person name="Guillou S."/>
            <person name="Cros-Aarteil S."/>
            <person name="Calhoun S."/>
            <person name="Haridas S."/>
            <person name="Kuo A."/>
            <person name="Mondo S."/>
            <person name="Pangilinan J."/>
            <person name="Riley R."/>
            <person name="Labutti K."/>
            <person name="Andreopoulos B."/>
            <person name="Lipzen A."/>
            <person name="Chen C."/>
            <person name="Yanf M."/>
            <person name="Daum C."/>
            <person name="Ng V."/>
            <person name="Clum A."/>
            <person name="Ohm R."/>
            <person name="Martin F."/>
            <person name="Silar P."/>
            <person name="Natvig D."/>
            <person name="Lalanne C."/>
            <person name="Gautier V."/>
            <person name="Ament-Velasquez S.L."/>
            <person name="Kruys A."/>
            <person name="Hutchinson M.I."/>
            <person name="Powell A.J."/>
            <person name="Barry K."/>
            <person name="Miller A.N."/>
            <person name="Grigoriev I.V."/>
            <person name="Debuchy R."/>
            <person name="Gladieux P."/>
            <person name="Thoren M.H."/>
            <person name="Johannesson H."/>
        </authorList>
    </citation>
    <scope>NUCLEOTIDE SEQUENCE</scope>
    <source>
        <strain evidence="3">PSN309</strain>
    </source>
</reference>
<comment type="caution">
    <text evidence="3">The sequence shown here is derived from an EMBL/GenBank/DDBJ whole genome shotgun (WGS) entry which is preliminary data.</text>
</comment>
<feature type="compositionally biased region" description="Acidic residues" evidence="1">
    <location>
        <begin position="66"/>
        <end position="75"/>
    </location>
</feature>
<keyword evidence="2" id="KW-1133">Transmembrane helix</keyword>
<organism evidence="3 4">
    <name type="scientific">Podospora australis</name>
    <dbReference type="NCBI Taxonomy" id="1536484"/>
    <lineage>
        <taxon>Eukaryota</taxon>
        <taxon>Fungi</taxon>
        <taxon>Dikarya</taxon>
        <taxon>Ascomycota</taxon>
        <taxon>Pezizomycotina</taxon>
        <taxon>Sordariomycetes</taxon>
        <taxon>Sordariomycetidae</taxon>
        <taxon>Sordariales</taxon>
        <taxon>Podosporaceae</taxon>
        <taxon>Podospora</taxon>
    </lineage>
</organism>
<evidence type="ECO:0000313" key="3">
    <source>
        <dbReference type="EMBL" id="KAK4184420.1"/>
    </source>
</evidence>
<keyword evidence="4" id="KW-1185">Reference proteome</keyword>
<evidence type="ECO:0000256" key="1">
    <source>
        <dbReference type="SAM" id="MobiDB-lite"/>
    </source>
</evidence>
<dbReference type="Proteomes" id="UP001302126">
    <property type="component" value="Unassembled WGS sequence"/>
</dbReference>
<accession>A0AAN7AG03</accession>
<feature type="region of interest" description="Disordered" evidence="1">
    <location>
        <begin position="58"/>
        <end position="127"/>
    </location>
</feature>
<proteinExistence type="predicted"/>
<keyword evidence="2" id="KW-0812">Transmembrane</keyword>
<dbReference type="EMBL" id="MU864489">
    <property type="protein sequence ID" value="KAK4184420.1"/>
    <property type="molecule type" value="Genomic_DNA"/>
</dbReference>
<reference evidence="3" key="1">
    <citation type="journal article" date="2023" name="Mol. Phylogenet. Evol.">
        <title>Genome-scale phylogeny and comparative genomics of the fungal order Sordariales.</title>
        <authorList>
            <person name="Hensen N."/>
            <person name="Bonometti L."/>
            <person name="Westerberg I."/>
            <person name="Brannstrom I.O."/>
            <person name="Guillou S."/>
            <person name="Cros-Aarteil S."/>
            <person name="Calhoun S."/>
            <person name="Haridas S."/>
            <person name="Kuo A."/>
            <person name="Mondo S."/>
            <person name="Pangilinan J."/>
            <person name="Riley R."/>
            <person name="LaButti K."/>
            <person name="Andreopoulos B."/>
            <person name="Lipzen A."/>
            <person name="Chen C."/>
            <person name="Yan M."/>
            <person name="Daum C."/>
            <person name="Ng V."/>
            <person name="Clum A."/>
            <person name="Steindorff A."/>
            <person name="Ohm R.A."/>
            <person name="Martin F."/>
            <person name="Silar P."/>
            <person name="Natvig D.O."/>
            <person name="Lalanne C."/>
            <person name="Gautier V."/>
            <person name="Ament-Velasquez S.L."/>
            <person name="Kruys A."/>
            <person name="Hutchinson M.I."/>
            <person name="Powell A.J."/>
            <person name="Barry K."/>
            <person name="Miller A.N."/>
            <person name="Grigoriev I.V."/>
            <person name="Debuchy R."/>
            <person name="Gladieux P."/>
            <person name="Hiltunen Thoren M."/>
            <person name="Johannesson H."/>
        </authorList>
    </citation>
    <scope>NUCLEOTIDE SEQUENCE</scope>
    <source>
        <strain evidence="3">PSN309</strain>
    </source>
</reference>
<evidence type="ECO:0008006" key="5">
    <source>
        <dbReference type="Google" id="ProtNLM"/>
    </source>
</evidence>
<dbReference type="AlphaFoldDB" id="A0AAN7AG03"/>
<keyword evidence="2" id="KW-0472">Membrane</keyword>
<gene>
    <name evidence="3" type="ORF">QBC35DRAFT_455269</name>
</gene>
<evidence type="ECO:0000313" key="4">
    <source>
        <dbReference type="Proteomes" id="UP001302126"/>
    </source>
</evidence>
<evidence type="ECO:0000256" key="2">
    <source>
        <dbReference type="SAM" id="Phobius"/>
    </source>
</evidence>
<sequence length="154" mass="16555">MPQPVLDLSLGSTGAVLVFGAFVLFYTMVVCAFGVVIAEQQRLERALKRALAELPRLPPVKTTGWDSDDESDSDSDTAVGDVVDDSQDTTSDLDEDGSGWDSDDESDSDSDTDDEDDDDDVDHSQGGVMVWYSATSVESSRRWPLSVAAGDLVL</sequence>
<name>A0AAN7AG03_9PEZI</name>
<feature type="compositionally biased region" description="Acidic residues" evidence="1">
    <location>
        <begin position="82"/>
        <end position="121"/>
    </location>
</feature>